<dbReference type="Pfam" id="PF01535">
    <property type="entry name" value="PPR"/>
    <property type="match status" value="2"/>
</dbReference>
<feature type="repeat" description="PPR" evidence="3">
    <location>
        <begin position="643"/>
        <end position="677"/>
    </location>
</feature>
<dbReference type="PANTHER" id="PTHR47942:SF16">
    <property type="entry name" value="PENTATRICOPEPTIDE REPEAT DOMAIN CONTAINING PROTEIN-RELATED"/>
    <property type="match status" value="1"/>
</dbReference>
<accession>A0A9R1WZ75</accession>
<evidence type="ECO:0000313" key="5">
    <source>
        <dbReference type="Proteomes" id="UP000235145"/>
    </source>
</evidence>
<dbReference type="AlphaFoldDB" id="A0A9R1WZ75"/>
<feature type="repeat" description="PPR" evidence="3">
    <location>
        <begin position="361"/>
        <end position="391"/>
    </location>
</feature>
<dbReference type="Pfam" id="PF13041">
    <property type="entry name" value="PPR_2"/>
    <property type="match status" value="4"/>
</dbReference>
<evidence type="ECO:0000256" key="2">
    <source>
        <dbReference type="ARBA" id="ARBA00022737"/>
    </source>
</evidence>
<gene>
    <name evidence="4" type="ORF">LSAT_V11C700343610</name>
</gene>
<evidence type="ECO:0000256" key="3">
    <source>
        <dbReference type="PROSITE-ProRule" id="PRU00708"/>
    </source>
</evidence>
<feature type="repeat" description="PPR" evidence="3">
    <location>
        <begin position="607"/>
        <end position="641"/>
    </location>
</feature>
<organism evidence="4 5">
    <name type="scientific">Lactuca sativa</name>
    <name type="common">Garden lettuce</name>
    <dbReference type="NCBI Taxonomy" id="4236"/>
    <lineage>
        <taxon>Eukaryota</taxon>
        <taxon>Viridiplantae</taxon>
        <taxon>Streptophyta</taxon>
        <taxon>Embryophyta</taxon>
        <taxon>Tracheophyta</taxon>
        <taxon>Spermatophyta</taxon>
        <taxon>Magnoliopsida</taxon>
        <taxon>eudicotyledons</taxon>
        <taxon>Gunneridae</taxon>
        <taxon>Pentapetalae</taxon>
        <taxon>asterids</taxon>
        <taxon>campanulids</taxon>
        <taxon>Asterales</taxon>
        <taxon>Asteraceae</taxon>
        <taxon>Cichorioideae</taxon>
        <taxon>Cichorieae</taxon>
        <taxon>Lactucinae</taxon>
        <taxon>Lactuca</taxon>
    </lineage>
</organism>
<comment type="similarity">
    <text evidence="1">Belongs to the PPR family. P subfamily.</text>
</comment>
<feature type="repeat" description="PPR" evidence="3">
    <location>
        <begin position="287"/>
        <end position="321"/>
    </location>
</feature>
<dbReference type="Pfam" id="PF12854">
    <property type="entry name" value="PPR_1"/>
    <property type="match status" value="3"/>
</dbReference>
<feature type="repeat" description="PPR" evidence="3">
    <location>
        <begin position="678"/>
        <end position="712"/>
    </location>
</feature>
<evidence type="ECO:0000313" key="4">
    <source>
        <dbReference type="EMBL" id="KAJ0194650.1"/>
    </source>
</evidence>
<comment type="caution">
    <text evidence="4">The sequence shown here is derived from an EMBL/GenBank/DDBJ whole genome shotgun (WGS) entry which is preliminary data.</text>
</comment>
<feature type="repeat" description="PPR" evidence="3">
    <location>
        <begin position="537"/>
        <end position="571"/>
    </location>
</feature>
<dbReference type="Gramene" id="rna-gnl|WGS:NBSK|LSAT_7X2720_mrna">
    <property type="protein sequence ID" value="cds-PLY64258.1"/>
    <property type="gene ID" value="gene-LSAT_7X2720"/>
</dbReference>
<dbReference type="OrthoDB" id="185373at2759"/>
<dbReference type="SUPFAM" id="SSF81901">
    <property type="entry name" value="HCP-like"/>
    <property type="match status" value="1"/>
</dbReference>
<dbReference type="EMBL" id="NBSK02000007">
    <property type="protein sequence ID" value="KAJ0194650.1"/>
    <property type="molecule type" value="Genomic_DNA"/>
</dbReference>
<dbReference type="Gene3D" id="1.25.40.10">
    <property type="entry name" value="Tetratricopeptide repeat domain"/>
    <property type="match status" value="7"/>
</dbReference>
<sequence length="747" mass="84439">MKTPISASKRYVHHLLKPHKYFTTTHLRRLSVAPDSTQPPSQEELTETAITQLKITEDWTSKTNLHHQLLSLPPQSLIKIARHLETSNKALKFFHFIHDNQSPSLSQLPLPSIFQTVIELAMREEDSVPLVDLFNLSKELKVPLTSNSAILLIRYFFNVKKVQESLQLYNELEPDAKNTNVKNTLLGLLLRFNKFEDAHKLLDEMLQPDTKFPPNETTLSVVFSVLLRWNYGKEDEKILGLIPKFGIHGVFPCNVWSTQLITRLCRSHRNDKAWELLHELIKFGKLEAGPCNALLSGLSRERNYKRINLVLNEMKENNIKPDIVTFGMLVNHLCKVHRVDDALDMLKKMKEGSDGISIKPDVILYNTVIDGLCKVGRQEEGFLLMEQMKSEHNCAPNVVTYNCLIDGFCKSGEIERAHELFDQMNKENVVPNVITINTLVDGMCKNGRISNAMEFFRKMQEEKGIKGNAVTFSTLISAFCNVNNIDRAMRLFDEMESLGSPDALAYYSLISGLTLAGRPDDAAFIASKMKKSGFLPDLLTYNTLIGGFCRKKKLDKAVEILKDMEDSNIKPDSVTYNTLISYFTQNGDFETAHKFLKQMVKDGNAPTVVTYGTLIHGHCVAGNLDEGLNLFEEMLRTSKVVPNNVIYNILIDSLCKCGKVDHALSLMDGMLEKGVRPNTTTYNAMLKGLSSRNRLKDASRLMNQMTTQACNPDYITMEILNDWFSAIGEVDKLKQFVQGFQVSPSAA</sequence>
<feature type="repeat" description="PPR" evidence="3">
    <location>
        <begin position="432"/>
        <end position="462"/>
    </location>
</feature>
<proteinExistence type="inferred from homology"/>
<dbReference type="InterPro" id="IPR011990">
    <property type="entry name" value="TPR-like_helical_dom_sf"/>
</dbReference>
<dbReference type="NCBIfam" id="TIGR00756">
    <property type="entry name" value="PPR"/>
    <property type="match status" value="12"/>
</dbReference>
<feature type="repeat" description="PPR" evidence="3">
    <location>
        <begin position="468"/>
        <end position="502"/>
    </location>
</feature>
<feature type="repeat" description="PPR" evidence="3">
    <location>
        <begin position="572"/>
        <end position="606"/>
    </location>
</feature>
<dbReference type="InterPro" id="IPR051222">
    <property type="entry name" value="PPR/CCM1_RNA-binding"/>
</dbReference>
<feature type="repeat" description="PPR" evidence="3">
    <location>
        <begin position="397"/>
        <end position="431"/>
    </location>
</feature>
<reference evidence="4 5" key="1">
    <citation type="journal article" date="2017" name="Nat. Commun.">
        <title>Genome assembly with in vitro proximity ligation data and whole-genome triplication in lettuce.</title>
        <authorList>
            <person name="Reyes-Chin-Wo S."/>
            <person name="Wang Z."/>
            <person name="Yang X."/>
            <person name="Kozik A."/>
            <person name="Arikit S."/>
            <person name="Song C."/>
            <person name="Xia L."/>
            <person name="Froenicke L."/>
            <person name="Lavelle D.O."/>
            <person name="Truco M.J."/>
            <person name="Xia R."/>
            <person name="Zhu S."/>
            <person name="Xu C."/>
            <person name="Xu H."/>
            <person name="Xu X."/>
            <person name="Cox K."/>
            <person name="Korf I."/>
            <person name="Meyers B.C."/>
            <person name="Michelmore R.W."/>
        </authorList>
    </citation>
    <scope>NUCLEOTIDE SEQUENCE [LARGE SCALE GENOMIC DNA]</scope>
    <source>
        <strain evidence="5">cv. Salinas</strain>
        <tissue evidence="4">Seedlings</tissue>
    </source>
</reference>
<dbReference type="PROSITE" id="PS51375">
    <property type="entry name" value="PPR"/>
    <property type="match status" value="11"/>
</dbReference>
<keyword evidence="2" id="KW-0677">Repeat</keyword>
<evidence type="ECO:0008006" key="6">
    <source>
        <dbReference type="Google" id="ProtNLM"/>
    </source>
</evidence>
<dbReference type="FunFam" id="1.25.40.10:FF:000294">
    <property type="entry name" value="Pentatricopeptide repeat-containing protein At1g09900"/>
    <property type="match status" value="1"/>
</dbReference>
<feature type="repeat" description="PPR" evidence="3">
    <location>
        <begin position="322"/>
        <end position="352"/>
    </location>
</feature>
<dbReference type="InterPro" id="IPR002885">
    <property type="entry name" value="PPR_rpt"/>
</dbReference>
<name>A0A9R1WZ75_LACSA</name>
<protein>
    <recommendedName>
        <fullName evidence="6">Pentacotripeptide-repeat region of PRORP domain-containing protein</fullName>
    </recommendedName>
</protein>
<dbReference type="Proteomes" id="UP000235145">
    <property type="component" value="Unassembled WGS sequence"/>
</dbReference>
<evidence type="ECO:0000256" key="1">
    <source>
        <dbReference type="ARBA" id="ARBA00007626"/>
    </source>
</evidence>
<keyword evidence="5" id="KW-1185">Reference proteome</keyword>
<dbReference type="PANTHER" id="PTHR47942">
    <property type="entry name" value="TETRATRICOPEPTIDE REPEAT (TPR)-LIKE SUPERFAMILY PROTEIN-RELATED"/>
    <property type="match status" value="1"/>
</dbReference>